<keyword evidence="3" id="KW-1185">Reference proteome</keyword>
<evidence type="ECO:0000256" key="1">
    <source>
        <dbReference type="SAM" id="MobiDB-lite"/>
    </source>
</evidence>
<sequence>MGSMVSALSTVFCGSSKHADSGTEYIVPASTGSGIPHNYTLVKNRQNVSCEGPPILARRTDRHSSAGYTSEESDSEYCDAAENETSYKHSSPRANGQSDLPHIDEDSDMSLVSASEGILADEKAATGAIEDVIEVSDVEYSADEEQEEAEEEIDSEEDGTDGEESCEDEIVHYCDSECDHSEYENEASSDEEDKSIPESTNSDIENNNHYDSEVEYESDCPPDSDNQQSCTDGEVIEMSEDEASCDDEQLSEQEVELECDFDCSPDCNGDHHECSSQCGCLEKSSDSEIEADDARTSNTQNTDTQANLPQAYKQTSEIPQSTKYDILQDITSQQILDVRPERNHNKLHRNNSQRQYTRSNTADIMGELKTAIDAHVRRSASCREASSEYRKKYLHSETNTAGISENISKLDIKDREQRRKDRRLRLRTLELKREQCLDELREGAGEHIADKLYREVGKIETT</sequence>
<feature type="region of interest" description="Disordered" evidence="1">
    <location>
        <begin position="52"/>
        <end position="105"/>
    </location>
</feature>
<feature type="compositionally biased region" description="Acidic residues" evidence="1">
    <location>
        <begin position="234"/>
        <end position="251"/>
    </location>
</feature>
<evidence type="ECO:0000313" key="3">
    <source>
        <dbReference type="Proteomes" id="UP000593567"/>
    </source>
</evidence>
<name>A0A7J7KS19_BUGNE</name>
<evidence type="ECO:0000313" key="2">
    <source>
        <dbReference type="EMBL" id="KAF6040939.1"/>
    </source>
</evidence>
<proteinExistence type="predicted"/>
<dbReference type="Proteomes" id="UP000593567">
    <property type="component" value="Unassembled WGS sequence"/>
</dbReference>
<gene>
    <name evidence="2" type="ORF">EB796_000780</name>
</gene>
<feature type="compositionally biased region" description="Polar residues" evidence="1">
    <location>
        <begin position="296"/>
        <end position="319"/>
    </location>
</feature>
<organism evidence="2 3">
    <name type="scientific">Bugula neritina</name>
    <name type="common">Brown bryozoan</name>
    <name type="synonym">Sertularia neritina</name>
    <dbReference type="NCBI Taxonomy" id="10212"/>
    <lineage>
        <taxon>Eukaryota</taxon>
        <taxon>Metazoa</taxon>
        <taxon>Spiralia</taxon>
        <taxon>Lophotrochozoa</taxon>
        <taxon>Bryozoa</taxon>
        <taxon>Gymnolaemata</taxon>
        <taxon>Cheilostomatida</taxon>
        <taxon>Flustrina</taxon>
        <taxon>Buguloidea</taxon>
        <taxon>Bugulidae</taxon>
        <taxon>Bugula</taxon>
    </lineage>
</organism>
<reference evidence="2" key="1">
    <citation type="submission" date="2020-06" db="EMBL/GenBank/DDBJ databases">
        <title>Draft genome of Bugula neritina, a colonial animal packing powerful symbionts and potential medicines.</title>
        <authorList>
            <person name="Rayko M."/>
        </authorList>
    </citation>
    <scope>NUCLEOTIDE SEQUENCE [LARGE SCALE GENOMIC DNA]</scope>
    <source>
        <strain evidence="2">Kwan_BN1</strain>
    </source>
</reference>
<feature type="compositionally biased region" description="Acidic residues" evidence="1">
    <location>
        <begin position="71"/>
        <end position="82"/>
    </location>
</feature>
<feature type="compositionally biased region" description="Acidic residues" evidence="1">
    <location>
        <begin position="213"/>
        <end position="222"/>
    </location>
</feature>
<feature type="compositionally biased region" description="Acidic residues" evidence="1">
    <location>
        <begin position="184"/>
        <end position="193"/>
    </location>
</feature>
<accession>A0A7J7KS19</accession>
<feature type="region of interest" description="Disordered" evidence="1">
    <location>
        <begin position="291"/>
        <end position="319"/>
    </location>
</feature>
<feature type="region of interest" description="Disordered" evidence="1">
    <location>
        <begin position="337"/>
        <end position="358"/>
    </location>
</feature>
<feature type="compositionally biased region" description="Acidic residues" evidence="1">
    <location>
        <begin position="138"/>
        <end position="168"/>
    </location>
</feature>
<feature type="compositionally biased region" description="Basic and acidic residues" evidence="1">
    <location>
        <begin position="169"/>
        <end position="183"/>
    </location>
</feature>
<dbReference type="EMBL" id="VXIV02000093">
    <property type="protein sequence ID" value="KAF6040939.1"/>
    <property type="molecule type" value="Genomic_DNA"/>
</dbReference>
<protein>
    <submittedName>
        <fullName evidence="2">Uncharacterized protein</fullName>
    </submittedName>
</protein>
<feature type="region of interest" description="Disordered" evidence="1">
    <location>
        <begin position="138"/>
        <end position="251"/>
    </location>
</feature>
<dbReference type="AlphaFoldDB" id="A0A7J7KS19"/>
<comment type="caution">
    <text evidence="2">The sequence shown here is derived from an EMBL/GenBank/DDBJ whole genome shotgun (WGS) entry which is preliminary data.</text>
</comment>
<feature type="compositionally biased region" description="Polar residues" evidence="1">
    <location>
        <begin position="88"/>
        <end position="98"/>
    </location>
</feature>